<protein>
    <submittedName>
        <fullName evidence="3">Ser/Thr protein kinase RdoA involved in Cpx stress response, MazF antagonist</fullName>
    </submittedName>
</protein>
<evidence type="ECO:0000313" key="4">
    <source>
        <dbReference type="Proteomes" id="UP000192940"/>
    </source>
</evidence>
<dbReference type="InterPro" id="IPR011009">
    <property type="entry name" value="Kinase-like_dom_sf"/>
</dbReference>
<dbReference type="STRING" id="1313296.SAMN05661091_0552"/>
<dbReference type="InterPro" id="IPR002575">
    <property type="entry name" value="Aminoglycoside_PTrfase"/>
</dbReference>
<dbReference type="AlphaFoldDB" id="A0A1X7GGL7"/>
<dbReference type="Proteomes" id="UP000192940">
    <property type="component" value="Chromosome I"/>
</dbReference>
<dbReference type="Gene3D" id="3.90.1200.10">
    <property type="match status" value="1"/>
</dbReference>
<dbReference type="InterPro" id="IPR050249">
    <property type="entry name" value="Pseudomonas-type_ThrB"/>
</dbReference>
<keyword evidence="3" id="KW-0808">Transferase</keyword>
<dbReference type="RefSeq" id="WP_208917649.1">
    <property type="nucleotide sequence ID" value="NZ_LT840184.1"/>
</dbReference>
<evidence type="ECO:0000256" key="1">
    <source>
        <dbReference type="ARBA" id="ARBA00038240"/>
    </source>
</evidence>
<dbReference type="SUPFAM" id="SSF56112">
    <property type="entry name" value="Protein kinase-like (PK-like)"/>
    <property type="match status" value="1"/>
</dbReference>
<proteinExistence type="inferred from homology"/>
<keyword evidence="4" id="KW-1185">Reference proteome</keyword>
<dbReference type="GO" id="GO:0004413">
    <property type="term" value="F:homoserine kinase activity"/>
    <property type="evidence" value="ECO:0007669"/>
    <property type="project" value="TreeGrafter"/>
</dbReference>
<name>A0A1X7GGL7_9BACL</name>
<keyword evidence="3" id="KW-0418">Kinase</keyword>
<dbReference type="EMBL" id="LT840184">
    <property type="protein sequence ID" value="SMF69337.1"/>
    <property type="molecule type" value="Genomic_DNA"/>
</dbReference>
<dbReference type="PANTHER" id="PTHR21064">
    <property type="entry name" value="AMINOGLYCOSIDE PHOSPHOTRANSFERASE DOMAIN-CONTAINING PROTEIN-RELATED"/>
    <property type="match status" value="1"/>
</dbReference>
<sequence>MSITYQAAAATAQSLLLPAIKRLYGLEDYSFSQIPPHDGGRNLVYTCHKAEAQDMVIRISFLDDRSKDDFLGELEYICYLHEHGGSVSNVIHSKNGRLLEEIQHEGQVFFICLFERAAGKQLAENHYRYRDGAPLTEYFYNCGKTLGKLHQLSKAYKPTCRRYDFFDKYNKTYIEQIVPDFLSPAVKEKLFRILEQLQGLNRHSDHYGMVHFDYSDGNYNIDYDNGQITVFDFDNSCFCWYMYDLAGLWGHGVGWIQFEKDVNKRMKFMEDYFETVLDGYRSETDLDDAMLEQLPLFIQTTILENMIDAFEVAQQNGEQVECDEALLYLIKCLEEDIPYRGFFHDIYSFEAPFQYEENKR</sequence>
<reference evidence="3 4" key="1">
    <citation type="submission" date="2017-04" db="EMBL/GenBank/DDBJ databases">
        <authorList>
            <person name="Afonso C.L."/>
            <person name="Miller P.J."/>
            <person name="Scott M.A."/>
            <person name="Spackman E."/>
            <person name="Goraichik I."/>
            <person name="Dimitrov K.M."/>
            <person name="Suarez D.L."/>
            <person name="Swayne D.E."/>
        </authorList>
    </citation>
    <scope>NUCLEOTIDE SEQUENCE [LARGE SCALE GENOMIC DNA]</scope>
    <source>
        <strain evidence="3 4">N3/975</strain>
    </source>
</reference>
<gene>
    <name evidence="3" type="ORF">SAMN05661091_0552</name>
</gene>
<organism evidence="3 4">
    <name type="scientific">Paenibacillus uliginis N3/975</name>
    <dbReference type="NCBI Taxonomy" id="1313296"/>
    <lineage>
        <taxon>Bacteria</taxon>
        <taxon>Bacillati</taxon>
        <taxon>Bacillota</taxon>
        <taxon>Bacilli</taxon>
        <taxon>Bacillales</taxon>
        <taxon>Paenibacillaceae</taxon>
        <taxon>Paenibacillus</taxon>
    </lineage>
</organism>
<dbReference type="Pfam" id="PF01636">
    <property type="entry name" value="APH"/>
    <property type="match status" value="1"/>
</dbReference>
<feature type="domain" description="Aminoglycoside phosphotransferase" evidence="2">
    <location>
        <begin position="35"/>
        <end position="255"/>
    </location>
</feature>
<comment type="similarity">
    <text evidence="1">Belongs to the pseudomonas-type ThrB family.</text>
</comment>
<dbReference type="GO" id="GO:0009088">
    <property type="term" value="P:threonine biosynthetic process"/>
    <property type="evidence" value="ECO:0007669"/>
    <property type="project" value="TreeGrafter"/>
</dbReference>
<evidence type="ECO:0000313" key="3">
    <source>
        <dbReference type="EMBL" id="SMF69337.1"/>
    </source>
</evidence>
<dbReference type="PANTHER" id="PTHR21064:SF6">
    <property type="entry name" value="AMINOGLYCOSIDE PHOSPHOTRANSFERASE DOMAIN-CONTAINING PROTEIN"/>
    <property type="match status" value="1"/>
</dbReference>
<evidence type="ECO:0000259" key="2">
    <source>
        <dbReference type="Pfam" id="PF01636"/>
    </source>
</evidence>
<accession>A0A1X7GGL7</accession>